<protein>
    <recommendedName>
        <fullName evidence="2">Fructan hydrolase</fullName>
    </recommendedName>
</protein>
<name>A0A8S5NDU1_9CAUD</name>
<evidence type="ECO:0000313" key="1">
    <source>
        <dbReference type="EMBL" id="DAD92392.1"/>
    </source>
</evidence>
<dbReference type="EMBL" id="BK015134">
    <property type="protein sequence ID" value="DAD92392.1"/>
    <property type="molecule type" value="Genomic_DNA"/>
</dbReference>
<accession>A0A8S5NDU1</accession>
<evidence type="ECO:0008006" key="2">
    <source>
        <dbReference type="Google" id="ProtNLM"/>
    </source>
</evidence>
<reference evidence="1" key="1">
    <citation type="journal article" date="2021" name="Proc. Natl. Acad. Sci. U.S.A.">
        <title>A Catalog of Tens of Thousands of Viruses from Human Metagenomes Reveals Hidden Associations with Chronic Diseases.</title>
        <authorList>
            <person name="Tisza M.J."/>
            <person name="Buck C.B."/>
        </authorList>
    </citation>
    <scope>NUCLEOTIDE SEQUENCE</scope>
    <source>
        <strain evidence="1">CtlwB1</strain>
    </source>
</reference>
<sequence length="71" mass="8423">MIYLCVDKDGTERIIECEVYCERGGDEEPYRDEECWDYDPHNDVCIELPKGTIKKILGRELTWEDKPVELK</sequence>
<organism evidence="1">
    <name type="scientific">Siphoviridae sp. ctlwB1</name>
    <dbReference type="NCBI Taxonomy" id="2826449"/>
    <lineage>
        <taxon>Viruses</taxon>
        <taxon>Duplodnaviria</taxon>
        <taxon>Heunggongvirae</taxon>
        <taxon>Uroviricota</taxon>
        <taxon>Caudoviricetes</taxon>
    </lineage>
</organism>
<proteinExistence type="predicted"/>